<dbReference type="InterPro" id="IPR036188">
    <property type="entry name" value="FAD/NAD-bd_sf"/>
</dbReference>
<accession>A0A7M7RA36</accession>
<protein>
    <recommendedName>
        <fullName evidence="5">FAD-binding domain-containing protein</fullName>
    </recommendedName>
</protein>
<evidence type="ECO:0000256" key="2">
    <source>
        <dbReference type="SAM" id="Phobius"/>
    </source>
</evidence>
<proteinExistence type="predicted"/>
<dbReference type="GeneID" id="576450"/>
<feature type="compositionally biased region" description="Low complexity" evidence="1">
    <location>
        <begin position="418"/>
        <end position="427"/>
    </location>
</feature>
<evidence type="ECO:0008006" key="5">
    <source>
        <dbReference type="Google" id="ProtNLM"/>
    </source>
</evidence>
<dbReference type="SUPFAM" id="SSF51905">
    <property type="entry name" value="FAD/NAD(P)-binding domain"/>
    <property type="match status" value="1"/>
</dbReference>
<dbReference type="AlphaFoldDB" id="A0A7M7RA36"/>
<dbReference type="InParanoid" id="A0A7M7RA36"/>
<evidence type="ECO:0000313" key="3">
    <source>
        <dbReference type="EnsemblMetazoa" id="XP_781850"/>
    </source>
</evidence>
<dbReference type="KEGG" id="spu:576450"/>
<evidence type="ECO:0000313" key="4">
    <source>
        <dbReference type="Proteomes" id="UP000007110"/>
    </source>
</evidence>
<sequence>MTVEISPVIQPPSRGVGGLGDACDTILATLLVVGCFIACKSSYDCLRRWRGKLNVVVVGCGPVGLTAALVAVRSKRAKKITIFEEKTRSQLMDRPHQIGIEPRAVGFLKKLGVDFDNMEGCWHQERFYTRIGIFQEYILSLLQQITEPPLDIKLGTKFGTNHVNKLSCPRALTLVIVADGLRGAGANILGISDEFIQETCKSFCAVSSMEREDQHNLPTPENRVFRLKMDLSAFGAEFRIPDISRAVFFLKIFGTFRNRYMMLMCNRGDSNLVRQLRLNVDPMLMRNIFQESYNTYKSKGERKMSDTEALNLKASTRLTEVKMSYRREPLVYIEEENMVVSIEGDATRSFNYSLGFELNVGLRGLECLDKFIDQLVLADGLNDIVKALNYKSKCTKRLNEDTIKHKLHSEMSRHKPHNGGTNNNNNNSTAKDTGS</sequence>
<dbReference type="RefSeq" id="XP_781850.4">
    <property type="nucleotide sequence ID" value="XM_776757.5"/>
</dbReference>
<feature type="transmembrane region" description="Helical" evidence="2">
    <location>
        <begin position="55"/>
        <end position="72"/>
    </location>
</feature>
<dbReference type="Gene3D" id="3.50.50.60">
    <property type="entry name" value="FAD/NAD(P)-binding domain"/>
    <property type="match status" value="1"/>
</dbReference>
<keyword evidence="2" id="KW-0812">Transmembrane</keyword>
<dbReference type="OrthoDB" id="6104570at2759"/>
<keyword evidence="4" id="KW-1185">Reference proteome</keyword>
<name>A0A7M7RA36_STRPU</name>
<organism evidence="3 4">
    <name type="scientific">Strongylocentrotus purpuratus</name>
    <name type="common">Purple sea urchin</name>
    <dbReference type="NCBI Taxonomy" id="7668"/>
    <lineage>
        <taxon>Eukaryota</taxon>
        <taxon>Metazoa</taxon>
        <taxon>Echinodermata</taxon>
        <taxon>Eleutherozoa</taxon>
        <taxon>Echinozoa</taxon>
        <taxon>Echinoidea</taxon>
        <taxon>Euechinoidea</taxon>
        <taxon>Echinacea</taxon>
        <taxon>Camarodonta</taxon>
        <taxon>Echinidea</taxon>
        <taxon>Strongylocentrotidae</taxon>
        <taxon>Strongylocentrotus</taxon>
    </lineage>
</organism>
<keyword evidence="2" id="KW-0472">Membrane</keyword>
<evidence type="ECO:0000256" key="1">
    <source>
        <dbReference type="SAM" id="MobiDB-lite"/>
    </source>
</evidence>
<feature type="region of interest" description="Disordered" evidence="1">
    <location>
        <begin position="407"/>
        <end position="435"/>
    </location>
</feature>
<reference evidence="4" key="1">
    <citation type="submission" date="2015-02" db="EMBL/GenBank/DDBJ databases">
        <title>Genome sequencing for Strongylocentrotus purpuratus.</title>
        <authorList>
            <person name="Murali S."/>
            <person name="Liu Y."/>
            <person name="Vee V."/>
            <person name="English A."/>
            <person name="Wang M."/>
            <person name="Skinner E."/>
            <person name="Han Y."/>
            <person name="Muzny D.M."/>
            <person name="Worley K.C."/>
            <person name="Gibbs R.A."/>
        </authorList>
    </citation>
    <scope>NUCLEOTIDE SEQUENCE</scope>
</reference>
<keyword evidence="2" id="KW-1133">Transmembrane helix</keyword>
<dbReference type="PRINTS" id="PR00469">
    <property type="entry name" value="PNDRDTASEII"/>
</dbReference>
<feature type="transmembrane region" description="Helical" evidence="2">
    <location>
        <begin position="25"/>
        <end position="43"/>
    </location>
</feature>
<dbReference type="EnsemblMetazoa" id="XM_776757">
    <property type="protein sequence ID" value="XP_781850"/>
    <property type="gene ID" value="LOC576450"/>
</dbReference>
<reference evidence="3" key="2">
    <citation type="submission" date="2021-01" db="UniProtKB">
        <authorList>
            <consortium name="EnsemblMetazoa"/>
        </authorList>
    </citation>
    <scope>IDENTIFICATION</scope>
</reference>
<dbReference type="Proteomes" id="UP000007110">
    <property type="component" value="Unassembled WGS sequence"/>
</dbReference>
<dbReference type="FunCoup" id="A0A7M7RA36">
    <property type="interactions" value="498"/>
</dbReference>
<dbReference type="OMA" id="HMQCSRR"/>